<name>A0A9P6Q484_9FUNG</name>
<proteinExistence type="predicted"/>
<dbReference type="OrthoDB" id="2143914at2759"/>
<comment type="caution">
    <text evidence="3">The sequence shown here is derived from an EMBL/GenBank/DDBJ whole genome shotgun (WGS) entry which is preliminary data.</text>
</comment>
<evidence type="ECO:0000313" key="4">
    <source>
        <dbReference type="Proteomes" id="UP000726737"/>
    </source>
</evidence>
<dbReference type="PROSITE" id="PS50090">
    <property type="entry name" value="MYB_LIKE"/>
    <property type="match status" value="1"/>
</dbReference>
<sequence>MRTIRKVADVVPQKQQQDGNQFDSHPTNRSDNSAHKAQLQTEGRSMEPRLNARKARPWTSEEDDILADLVAGYLNDLPSLWRKLDRVYLRRLIGNLPLYRSESSSRMRWYQLDTRLRSHTGPWDTMEIMNLKHAIQEQVGDGFQVMVNIQQVAGAIPADEKAKTETLGQDTRPLLELGGPELEGLDWHKVAE</sequence>
<reference evidence="3" key="1">
    <citation type="journal article" date="2020" name="Fungal Divers.">
        <title>Resolving the Mortierellaceae phylogeny through synthesis of multi-gene phylogenetics and phylogenomics.</title>
        <authorList>
            <person name="Vandepol N."/>
            <person name="Liber J."/>
            <person name="Desiro A."/>
            <person name="Na H."/>
            <person name="Kennedy M."/>
            <person name="Barry K."/>
            <person name="Grigoriev I.V."/>
            <person name="Miller A.N."/>
            <person name="O'Donnell K."/>
            <person name="Stajich J.E."/>
            <person name="Bonito G."/>
        </authorList>
    </citation>
    <scope>NUCLEOTIDE SEQUENCE</scope>
    <source>
        <strain evidence="3">KOD948</strain>
    </source>
</reference>
<feature type="compositionally biased region" description="Polar residues" evidence="1">
    <location>
        <begin position="13"/>
        <end position="25"/>
    </location>
</feature>
<accession>A0A9P6Q484</accession>
<protein>
    <recommendedName>
        <fullName evidence="2">Myb-like domain-containing protein</fullName>
    </recommendedName>
</protein>
<gene>
    <name evidence="3" type="ORF">BG011_002870</name>
</gene>
<dbReference type="EMBL" id="JAAAJA010000198">
    <property type="protein sequence ID" value="KAG0259007.1"/>
    <property type="molecule type" value="Genomic_DNA"/>
</dbReference>
<dbReference type="AlphaFoldDB" id="A0A9P6Q484"/>
<organism evidence="3 4">
    <name type="scientific">Mortierella polycephala</name>
    <dbReference type="NCBI Taxonomy" id="41804"/>
    <lineage>
        <taxon>Eukaryota</taxon>
        <taxon>Fungi</taxon>
        <taxon>Fungi incertae sedis</taxon>
        <taxon>Mucoromycota</taxon>
        <taxon>Mortierellomycotina</taxon>
        <taxon>Mortierellomycetes</taxon>
        <taxon>Mortierellales</taxon>
        <taxon>Mortierellaceae</taxon>
        <taxon>Mortierella</taxon>
    </lineage>
</organism>
<dbReference type="Proteomes" id="UP000726737">
    <property type="component" value="Unassembled WGS sequence"/>
</dbReference>
<keyword evidence="4" id="KW-1185">Reference proteome</keyword>
<dbReference type="InterPro" id="IPR001005">
    <property type="entry name" value="SANT/Myb"/>
</dbReference>
<evidence type="ECO:0000256" key="1">
    <source>
        <dbReference type="SAM" id="MobiDB-lite"/>
    </source>
</evidence>
<feature type="domain" description="Myb-like" evidence="2">
    <location>
        <begin position="50"/>
        <end position="113"/>
    </location>
</feature>
<evidence type="ECO:0000259" key="2">
    <source>
        <dbReference type="PROSITE" id="PS50090"/>
    </source>
</evidence>
<evidence type="ECO:0000313" key="3">
    <source>
        <dbReference type="EMBL" id="KAG0259007.1"/>
    </source>
</evidence>
<dbReference type="Gene3D" id="1.10.10.60">
    <property type="entry name" value="Homeodomain-like"/>
    <property type="match status" value="1"/>
</dbReference>
<feature type="region of interest" description="Disordered" evidence="1">
    <location>
        <begin position="1"/>
        <end position="56"/>
    </location>
</feature>